<gene>
    <name evidence="1" type="ORF">AALO_G00259830</name>
</gene>
<protein>
    <submittedName>
        <fullName evidence="1">Uncharacterized protein</fullName>
    </submittedName>
</protein>
<dbReference type="Proteomes" id="UP000823561">
    <property type="component" value="Chromosome 20"/>
</dbReference>
<comment type="caution">
    <text evidence="1">The sequence shown here is derived from an EMBL/GenBank/DDBJ whole genome shotgun (WGS) entry which is preliminary data.</text>
</comment>
<keyword evidence="2" id="KW-1185">Reference proteome</keyword>
<dbReference type="PANTHER" id="PTHR31025:SF27">
    <property type="entry name" value="SI:CH211-193K19.2-RELATED"/>
    <property type="match status" value="1"/>
</dbReference>
<sequence>MSLIKAKMDMTFSLRRKEVVVKQPMVAELKDRWPALFFKDQIVEEFFRITNKDLLGTFRAAVEKYAPLLLNMYRALKTEFGKDLKEILRKLDDETTNIVRHRKEAAMKGLPVFLHEDPNQLFKQCLETDPDDVAARGVTVGILYVLEDCVAEASSPKIQNIALILEESIVVEDLPDTPTALAYLLGLLYALNISYPEGLKYTFETLQKVFMDIGPKCSNRVRSLKKKLGVV</sequence>
<evidence type="ECO:0000313" key="2">
    <source>
        <dbReference type="Proteomes" id="UP000823561"/>
    </source>
</evidence>
<proteinExistence type="predicted"/>
<name>A0AAV6FQV8_9TELE</name>
<accession>A0AAV6FQV8</accession>
<evidence type="ECO:0000313" key="1">
    <source>
        <dbReference type="EMBL" id="KAG5264955.1"/>
    </source>
</evidence>
<dbReference type="EMBL" id="JADWDJ010000020">
    <property type="protein sequence ID" value="KAG5264955.1"/>
    <property type="molecule type" value="Genomic_DNA"/>
</dbReference>
<dbReference type="AlphaFoldDB" id="A0AAV6FQV8"/>
<reference evidence="1" key="1">
    <citation type="submission" date="2020-10" db="EMBL/GenBank/DDBJ databases">
        <title>Chromosome-scale genome assembly of the Allis shad, Alosa alosa.</title>
        <authorList>
            <person name="Margot Z."/>
            <person name="Christophe K."/>
            <person name="Cabau C."/>
            <person name="Louis A."/>
            <person name="Berthelot C."/>
            <person name="Parey E."/>
            <person name="Roest Crollius H."/>
            <person name="Montfort J."/>
            <person name="Robinson-Rechavi M."/>
            <person name="Bucao C."/>
            <person name="Bouchez O."/>
            <person name="Gislard M."/>
            <person name="Lluch J."/>
            <person name="Milhes M."/>
            <person name="Lampietro C."/>
            <person name="Lopez Roques C."/>
            <person name="Donnadieu C."/>
            <person name="Braasch I."/>
            <person name="Desvignes T."/>
            <person name="Postlethwait J."/>
            <person name="Bobe J."/>
            <person name="Guiguen Y."/>
        </authorList>
    </citation>
    <scope>NUCLEOTIDE SEQUENCE</scope>
    <source>
        <strain evidence="1">M-15738</strain>
        <tissue evidence="1">Blood</tissue>
    </source>
</reference>
<organism evidence="1 2">
    <name type="scientific">Alosa alosa</name>
    <name type="common">allis shad</name>
    <dbReference type="NCBI Taxonomy" id="278164"/>
    <lineage>
        <taxon>Eukaryota</taxon>
        <taxon>Metazoa</taxon>
        <taxon>Chordata</taxon>
        <taxon>Craniata</taxon>
        <taxon>Vertebrata</taxon>
        <taxon>Euteleostomi</taxon>
        <taxon>Actinopterygii</taxon>
        <taxon>Neopterygii</taxon>
        <taxon>Teleostei</taxon>
        <taxon>Clupei</taxon>
        <taxon>Clupeiformes</taxon>
        <taxon>Clupeoidei</taxon>
        <taxon>Clupeidae</taxon>
        <taxon>Alosa</taxon>
    </lineage>
</organism>
<dbReference type="PANTHER" id="PTHR31025">
    <property type="entry name" value="SI:CH211-196P9.1-RELATED"/>
    <property type="match status" value="1"/>
</dbReference>